<keyword evidence="1" id="KW-1133">Transmembrane helix</keyword>
<comment type="caution">
    <text evidence="2">The sequence shown here is derived from an EMBL/GenBank/DDBJ whole genome shotgun (WGS) entry which is preliminary data.</text>
</comment>
<dbReference type="EMBL" id="JBHSMX010000004">
    <property type="protein sequence ID" value="MFC5519745.1"/>
    <property type="molecule type" value="Genomic_DNA"/>
</dbReference>
<feature type="transmembrane region" description="Helical" evidence="1">
    <location>
        <begin position="29"/>
        <end position="54"/>
    </location>
</feature>
<feature type="transmembrane region" description="Helical" evidence="1">
    <location>
        <begin position="66"/>
        <end position="86"/>
    </location>
</feature>
<proteinExistence type="predicted"/>
<evidence type="ECO:0000313" key="2">
    <source>
        <dbReference type="EMBL" id="MFC5519745.1"/>
    </source>
</evidence>
<dbReference type="Proteomes" id="UP001596084">
    <property type="component" value="Unassembled WGS sequence"/>
</dbReference>
<keyword evidence="3" id="KW-1185">Reference proteome</keyword>
<accession>A0ABW0Q594</accession>
<reference evidence="3" key="1">
    <citation type="journal article" date="2019" name="Int. J. Syst. Evol. Microbiol.">
        <title>The Global Catalogue of Microorganisms (GCM) 10K type strain sequencing project: providing services to taxonomists for standard genome sequencing and annotation.</title>
        <authorList>
            <consortium name="The Broad Institute Genomics Platform"/>
            <consortium name="The Broad Institute Genome Sequencing Center for Infectious Disease"/>
            <person name="Wu L."/>
            <person name="Ma J."/>
        </authorList>
    </citation>
    <scope>NUCLEOTIDE SEQUENCE [LARGE SCALE GENOMIC DNA]</scope>
    <source>
        <strain evidence="3">CGMCC 4.7277</strain>
    </source>
</reference>
<name>A0ABW0Q594_9BURK</name>
<organism evidence="2 3">
    <name type="scientific">Polaromonas jejuensis</name>
    <dbReference type="NCBI Taxonomy" id="457502"/>
    <lineage>
        <taxon>Bacteria</taxon>
        <taxon>Pseudomonadati</taxon>
        <taxon>Pseudomonadota</taxon>
        <taxon>Betaproteobacteria</taxon>
        <taxon>Burkholderiales</taxon>
        <taxon>Comamonadaceae</taxon>
        <taxon>Polaromonas</taxon>
    </lineage>
</organism>
<evidence type="ECO:0000313" key="3">
    <source>
        <dbReference type="Proteomes" id="UP001596084"/>
    </source>
</evidence>
<keyword evidence="1" id="KW-0812">Transmembrane</keyword>
<feature type="transmembrane region" description="Helical" evidence="1">
    <location>
        <begin position="92"/>
        <end position="110"/>
    </location>
</feature>
<evidence type="ECO:0000256" key="1">
    <source>
        <dbReference type="SAM" id="Phobius"/>
    </source>
</evidence>
<protein>
    <submittedName>
        <fullName evidence="2">Uncharacterized protein</fullName>
    </submittedName>
</protein>
<gene>
    <name evidence="2" type="ORF">ACFPP7_02275</name>
</gene>
<keyword evidence="1" id="KW-0472">Membrane</keyword>
<sequence length="123" mass="13533">MAKRVANSPVKADRLRRRLTFTLNRMNPLGALVGIFIDLVIVIAATLGPSLLVLKSPRRVGRMRTWWLVATLIPACVYWGSAAAYGHIQSEVAWSALAAGPLVYLLFLLVTHKQRVKKGVNGN</sequence>